<keyword evidence="1" id="KW-1133">Transmembrane helix</keyword>
<dbReference type="Proteomes" id="UP001293718">
    <property type="component" value="Unassembled WGS sequence"/>
</dbReference>
<evidence type="ECO:0000313" key="2">
    <source>
        <dbReference type="EMBL" id="MDZ5460573.1"/>
    </source>
</evidence>
<gene>
    <name evidence="2" type="ORF">SM757_28730</name>
</gene>
<reference evidence="2 3" key="1">
    <citation type="submission" date="2023-11" db="EMBL/GenBank/DDBJ databases">
        <title>Draft genome of Azohydromonas lata strain H1 (DSM1123), a polyhydroxyalkanoate producer.</title>
        <authorList>
            <person name="Traversa D."/>
            <person name="D'Addabbo P."/>
            <person name="Pazzani C."/>
            <person name="Manzari C."/>
            <person name="Chiara M."/>
            <person name="Scrascia M."/>
        </authorList>
    </citation>
    <scope>NUCLEOTIDE SEQUENCE [LARGE SCALE GENOMIC DNA]</scope>
    <source>
        <strain evidence="2 3">H1</strain>
    </source>
</reference>
<protein>
    <recommendedName>
        <fullName evidence="4">Glycerate kinase</fullName>
    </recommendedName>
</protein>
<name>A0ABU5INU8_9BURK</name>
<dbReference type="RefSeq" id="WP_322467984.1">
    <property type="nucleotide sequence ID" value="NZ_JAXOJX010000073.1"/>
</dbReference>
<evidence type="ECO:0000256" key="1">
    <source>
        <dbReference type="SAM" id="Phobius"/>
    </source>
</evidence>
<organism evidence="2 3">
    <name type="scientific">Azohydromonas lata</name>
    <dbReference type="NCBI Taxonomy" id="45677"/>
    <lineage>
        <taxon>Bacteria</taxon>
        <taxon>Pseudomonadati</taxon>
        <taxon>Pseudomonadota</taxon>
        <taxon>Betaproteobacteria</taxon>
        <taxon>Burkholderiales</taxon>
        <taxon>Sphaerotilaceae</taxon>
        <taxon>Azohydromonas</taxon>
    </lineage>
</organism>
<evidence type="ECO:0008006" key="4">
    <source>
        <dbReference type="Google" id="ProtNLM"/>
    </source>
</evidence>
<keyword evidence="3" id="KW-1185">Reference proteome</keyword>
<keyword evidence="1" id="KW-0472">Membrane</keyword>
<accession>A0ABU5INU8</accession>
<comment type="caution">
    <text evidence="2">The sequence shown here is derived from an EMBL/GenBank/DDBJ whole genome shotgun (WGS) entry which is preliminary data.</text>
</comment>
<evidence type="ECO:0000313" key="3">
    <source>
        <dbReference type="Proteomes" id="UP001293718"/>
    </source>
</evidence>
<keyword evidence="1" id="KW-0812">Transmembrane</keyword>
<feature type="transmembrane region" description="Helical" evidence="1">
    <location>
        <begin position="25"/>
        <end position="45"/>
    </location>
</feature>
<sequence length="127" mass="14086">MNQWLGWILALAALAVGYVQHGWQGALMGLTVVAFWLLLQFNRAVRVMRNANRAPVGHVDSAVMLNAKLKPGMRMLDIVSLTRSLGQRLDGGGERWVWRDAGGARVEVEMKGGRCSRWSLAREDDVA</sequence>
<proteinExistence type="predicted"/>
<dbReference type="EMBL" id="JAXOJX010000073">
    <property type="protein sequence ID" value="MDZ5460573.1"/>
    <property type="molecule type" value="Genomic_DNA"/>
</dbReference>